<feature type="domain" description="Integrase zinc-binding" evidence="2">
    <location>
        <begin position="82"/>
        <end position="133"/>
    </location>
</feature>
<accession>A0A915HYM6</accession>
<keyword evidence="3" id="KW-1185">Reference proteome</keyword>
<dbReference type="Proteomes" id="UP000887565">
    <property type="component" value="Unplaced"/>
</dbReference>
<reference evidence="4" key="1">
    <citation type="submission" date="2022-11" db="UniProtKB">
        <authorList>
            <consortium name="WormBaseParasite"/>
        </authorList>
    </citation>
    <scope>IDENTIFICATION</scope>
</reference>
<evidence type="ECO:0000313" key="3">
    <source>
        <dbReference type="Proteomes" id="UP000887565"/>
    </source>
</evidence>
<evidence type="ECO:0000313" key="4">
    <source>
        <dbReference type="WBParaSite" id="nRc.2.0.1.t07000-RA"/>
    </source>
</evidence>
<dbReference type="AlphaFoldDB" id="A0A915HYM6"/>
<dbReference type="InterPro" id="IPR050951">
    <property type="entry name" value="Retrovirus_Pol_polyprotein"/>
</dbReference>
<dbReference type="InterPro" id="IPR041588">
    <property type="entry name" value="Integrase_H2C2"/>
</dbReference>
<dbReference type="WBParaSite" id="nRc.2.0.1.t07000-RA">
    <property type="protein sequence ID" value="nRc.2.0.1.t07000-RA"/>
    <property type="gene ID" value="nRc.2.0.1.g07000"/>
</dbReference>
<evidence type="ECO:0000259" key="2">
    <source>
        <dbReference type="Pfam" id="PF17921"/>
    </source>
</evidence>
<dbReference type="Gene3D" id="1.10.340.70">
    <property type="match status" value="1"/>
</dbReference>
<proteinExistence type="predicted"/>
<organism evidence="3 4">
    <name type="scientific">Romanomermis culicivorax</name>
    <name type="common">Nematode worm</name>
    <dbReference type="NCBI Taxonomy" id="13658"/>
    <lineage>
        <taxon>Eukaryota</taxon>
        <taxon>Metazoa</taxon>
        <taxon>Ecdysozoa</taxon>
        <taxon>Nematoda</taxon>
        <taxon>Enoplea</taxon>
        <taxon>Dorylaimia</taxon>
        <taxon>Mermithida</taxon>
        <taxon>Mermithoidea</taxon>
        <taxon>Mermithidae</taxon>
        <taxon>Romanomermis</taxon>
    </lineage>
</organism>
<dbReference type="PANTHER" id="PTHR37984">
    <property type="entry name" value="PROTEIN CBG26694"/>
    <property type="match status" value="1"/>
</dbReference>
<protein>
    <recommendedName>
        <fullName evidence="1">RNA-directed DNA polymerase</fullName>
        <ecNumber evidence="1">2.7.7.49</ecNumber>
    </recommendedName>
</protein>
<dbReference type="EC" id="2.7.7.49" evidence="1"/>
<dbReference type="PANTHER" id="PTHR37984:SF5">
    <property type="entry name" value="PROTEIN NYNRIN-LIKE"/>
    <property type="match status" value="1"/>
</dbReference>
<evidence type="ECO:0000256" key="1">
    <source>
        <dbReference type="ARBA" id="ARBA00012493"/>
    </source>
</evidence>
<sequence length="268" mass="30515">MLIRLLVHTNDGGFEKIFSRNSLQSGQGFLGQLGAMAPKKFRLAPKNLAAQAKLACKNLSLMTLLITVDQGLLLKADRIVLPSKLRKQLMNKAHEGHPRIIRAKIKLRETYWWPGIAANIEETIHHCQGCQDSAKSNPRLTIPTDPLPLPKAPWEKIAIDITRPFATAPYQNRFAIIIIEYLFSFPEVQLCPDHTAERMIESLTKLFAGYEQGSNFSAFRILKIEKRIYPASTDSVSGNLTEEADERNFDSRKQRETQRLIFFVKRTR</sequence>
<dbReference type="GO" id="GO:0003964">
    <property type="term" value="F:RNA-directed DNA polymerase activity"/>
    <property type="evidence" value="ECO:0007669"/>
    <property type="project" value="UniProtKB-EC"/>
</dbReference>
<dbReference type="Pfam" id="PF17921">
    <property type="entry name" value="Integrase_H2C2"/>
    <property type="match status" value="1"/>
</dbReference>
<name>A0A915HYM6_ROMCU</name>